<evidence type="ECO:0000313" key="2">
    <source>
        <dbReference type="EMBL" id="GGB54806.1"/>
    </source>
</evidence>
<keyword evidence="1" id="KW-0472">Membrane</keyword>
<proteinExistence type="predicted"/>
<dbReference type="Pfam" id="PF08592">
    <property type="entry name" value="Anthrone_oxy"/>
    <property type="match status" value="1"/>
</dbReference>
<gene>
    <name evidence="2" type="ORF">GCM10011409_35510</name>
</gene>
<feature type="transmembrane region" description="Helical" evidence="1">
    <location>
        <begin position="86"/>
        <end position="111"/>
    </location>
</feature>
<dbReference type="Proteomes" id="UP000621492">
    <property type="component" value="Unassembled WGS sequence"/>
</dbReference>
<keyword evidence="1" id="KW-1133">Transmembrane helix</keyword>
<evidence type="ECO:0000256" key="1">
    <source>
        <dbReference type="SAM" id="Phobius"/>
    </source>
</evidence>
<feature type="transmembrane region" description="Helical" evidence="1">
    <location>
        <begin position="58"/>
        <end position="79"/>
    </location>
</feature>
<comment type="caution">
    <text evidence="2">The sequence shown here is derived from an EMBL/GenBank/DDBJ whole genome shotgun (WGS) entry which is preliminary data.</text>
</comment>
<keyword evidence="3" id="KW-1185">Reference proteome</keyword>
<feature type="transmembrane region" description="Helical" evidence="1">
    <location>
        <begin position="138"/>
        <end position="159"/>
    </location>
</feature>
<evidence type="ECO:0000313" key="3">
    <source>
        <dbReference type="Proteomes" id="UP000621492"/>
    </source>
</evidence>
<reference evidence="2" key="1">
    <citation type="journal article" date="2014" name="Int. J. Syst. Evol. Microbiol.">
        <title>Complete genome sequence of Corynebacterium casei LMG S-19264T (=DSM 44701T), isolated from a smear-ripened cheese.</title>
        <authorList>
            <consortium name="US DOE Joint Genome Institute (JGI-PGF)"/>
            <person name="Walter F."/>
            <person name="Albersmeier A."/>
            <person name="Kalinowski J."/>
            <person name="Ruckert C."/>
        </authorList>
    </citation>
    <scope>NUCLEOTIDE SEQUENCE</scope>
    <source>
        <strain evidence="2">CGMCC 1.15454</strain>
    </source>
</reference>
<dbReference type="RefSeq" id="WP_155555554.1">
    <property type="nucleotide sequence ID" value="NZ_BMJD01000038.1"/>
</dbReference>
<sequence>MIEKLTPFLIFCAALGSGLIAGLFFAFSSFVMNALYRIPPEQGISAMQSINSAVLNRLFLTVFMGTSLVCMVLVIISLFNWKDPNAIYILAGSLLYLLGSLLVTAVCNVPLNDVLAKVMATDAESVGLWKDYHLKWTVWNHVRTMASFAALTIFVYVLWRM</sequence>
<name>A0A9W5X7C0_9BACI</name>
<dbReference type="InterPro" id="IPR013901">
    <property type="entry name" value="Anthrone_oxy"/>
</dbReference>
<accession>A0A9W5X7C0</accession>
<protein>
    <submittedName>
        <fullName evidence="2">Membrane protein</fullName>
    </submittedName>
</protein>
<organism evidence="2 3">
    <name type="scientific">Lentibacillus populi</name>
    <dbReference type="NCBI Taxonomy" id="1827502"/>
    <lineage>
        <taxon>Bacteria</taxon>
        <taxon>Bacillati</taxon>
        <taxon>Bacillota</taxon>
        <taxon>Bacilli</taxon>
        <taxon>Bacillales</taxon>
        <taxon>Bacillaceae</taxon>
        <taxon>Lentibacillus</taxon>
    </lineage>
</organism>
<dbReference type="AlphaFoldDB" id="A0A9W5X7C0"/>
<feature type="transmembrane region" description="Helical" evidence="1">
    <location>
        <begin position="7"/>
        <end position="38"/>
    </location>
</feature>
<reference evidence="2" key="2">
    <citation type="submission" date="2020-09" db="EMBL/GenBank/DDBJ databases">
        <authorList>
            <person name="Sun Q."/>
            <person name="Zhou Y."/>
        </authorList>
    </citation>
    <scope>NUCLEOTIDE SEQUENCE</scope>
    <source>
        <strain evidence="2">CGMCC 1.15454</strain>
    </source>
</reference>
<dbReference type="EMBL" id="BMJD01000038">
    <property type="protein sequence ID" value="GGB54806.1"/>
    <property type="molecule type" value="Genomic_DNA"/>
</dbReference>
<keyword evidence="1" id="KW-0812">Transmembrane</keyword>